<evidence type="ECO:0000256" key="9">
    <source>
        <dbReference type="ARBA" id="ARBA00023125"/>
    </source>
</evidence>
<keyword evidence="9" id="KW-0238">DNA-binding</keyword>
<evidence type="ECO:0000256" key="10">
    <source>
        <dbReference type="ARBA" id="ARBA00023235"/>
    </source>
</evidence>
<dbReference type="AlphaFoldDB" id="X0WF83"/>
<protein>
    <recommendedName>
        <fullName evidence="5">DNA topoisomerase (ATP-hydrolyzing)</fullName>
        <ecNumber evidence="5">5.6.2.2</ecNumber>
    </recommendedName>
</protein>
<evidence type="ECO:0000256" key="2">
    <source>
        <dbReference type="ARBA" id="ARBA00001913"/>
    </source>
</evidence>
<dbReference type="Gene3D" id="3.40.50.670">
    <property type="match status" value="1"/>
</dbReference>
<dbReference type="InterPro" id="IPR020568">
    <property type="entry name" value="Ribosomal_Su5_D2-typ_SF"/>
</dbReference>
<evidence type="ECO:0000256" key="3">
    <source>
        <dbReference type="ARBA" id="ARBA00001946"/>
    </source>
</evidence>
<evidence type="ECO:0000259" key="11">
    <source>
        <dbReference type="Pfam" id="PF00204"/>
    </source>
</evidence>
<evidence type="ECO:0000256" key="5">
    <source>
        <dbReference type="ARBA" id="ARBA00012895"/>
    </source>
</evidence>
<name>X0WF83_9ZZZZ</name>
<comment type="cofactor">
    <cofactor evidence="3">
        <name>Mg(2+)</name>
        <dbReference type="ChEBI" id="CHEBI:18420"/>
    </cofactor>
</comment>
<dbReference type="InterPro" id="IPR050634">
    <property type="entry name" value="DNA_Topoisomerase_II"/>
</dbReference>
<dbReference type="InterPro" id="IPR001154">
    <property type="entry name" value="TopoII_euk"/>
</dbReference>
<keyword evidence="10" id="KW-0413">Isomerase</keyword>
<dbReference type="GO" id="GO:0003677">
    <property type="term" value="F:DNA binding"/>
    <property type="evidence" value="ECO:0007669"/>
    <property type="project" value="UniProtKB-KW"/>
</dbReference>
<dbReference type="SMART" id="SM00433">
    <property type="entry name" value="TOP2c"/>
    <property type="match status" value="1"/>
</dbReference>
<dbReference type="PRINTS" id="PR01158">
    <property type="entry name" value="TOPISMRASEII"/>
</dbReference>
<evidence type="ECO:0000256" key="4">
    <source>
        <dbReference type="ARBA" id="ARBA00011080"/>
    </source>
</evidence>
<organism evidence="12">
    <name type="scientific">marine sediment metagenome</name>
    <dbReference type="NCBI Taxonomy" id="412755"/>
    <lineage>
        <taxon>unclassified sequences</taxon>
        <taxon>metagenomes</taxon>
        <taxon>ecological metagenomes</taxon>
    </lineage>
</organism>
<dbReference type="SUPFAM" id="SSF54211">
    <property type="entry name" value="Ribosomal protein S5 domain 2-like"/>
    <property type="match status" value="1"/>
</dbReference>
<dbReference type="InterPro" id="IPR018522">
    <property type="entry name" value="TopoIIA_CS"/>
</dbReference>
<dbReference type="EC" id="5.6.2.2" evidence="5"/>
<dbReference type="InterPro" id="IPR013760">
    <property type="entry name" value="Topo_IIA-like_dom_sf"/>
</dbReference>
<dbReference type="InterPro" id="IPR014721">
    <property type="entry name" value="Ribsml_uS5_D2-typ_fold_subgr"/>
</dbReference>
<keyword evidence="8" id="KW-0799">Topoisomerase</keyword>
<comment type="similarity">
    <text evidence="4">Belongs to the type II topoisomerase family.</text>
</comment>
<comment type="catalytic activity">
    <reaction evidence="1">
        <text>ATP-dependent breakage, passage and rejoining of double-stranded DNA.</text>
        <dbReference type="EC" id="5.6.2.2"/>
    </reaction>
</comment>
<dbReference type="InterPro" id="IPR013506">
    <property type="entry name" value="Topo_IIA_bsu_dom2"/>
</dbReference>
<keyword evidence="6" id="KW-0547">Nucleotide-binding</keyword>
<dbReference type="GO" id="GO:0000819">
    <property type="term" value="P:sister chromatid segregation"/>
    <property type="evidence" value="ECO:0007669"/>
    <property type="project" value="TreeGrafter"/>
</dbReference>
<dbReference type="SUPFAM" id="SSF56719">
    <property type="entry name" value="Type II DNA topoisomerase"/>
    <property type="match status" value="1"/>
</dbReference>
<dbReference type="PANTHER" id="PTHR10169:SF38">
    <property type="entry name" value="DNA TOPOISOMERASE 2"/>
    <property type="match status" value="1"/>
</dbReference>
<dbReference type="PANTHER" id="PTHR10169">
    <property type="entry name" value="DNA TOPOISOMERASE/GYRASE"/>
    <property type="match status" value="1"/>
</dbReference>
<accession>X0WF83</accession>
<sequence length="260" mass="28692">DTPKVYYKPHERWEICVCLSEDDKMEHTSFVNGINTLKGGKHVDHVTNKLAKVILSTLKSKRGGDKEYANMKASHIKDNMWLFLRSTIVNPSFDSQIKETLTTVSSKFGSTFALNPGKKGADKKFIDDLIKKTGIVERAKLLCQHKEKADLAKTDGNNSRTVRGIPKLEDANCAGTAESDKCVLIVTEGDSAKALAMAGYGEVGRDHYGIFPLRGKMINTRNETEAKVAANKEICALKKIIGLRQGVKYNTVEGLRYGAV</sequence>
<evidence type="ECO:0000313" key="12">
    <source>
        <dbReference type="EMBL" id="GAG23178.1"/>
    </source>
</evidence>
<feature type="non-terminal residue" evidence="12">
    <location>
        <position position="1"/>
    </location>
</feature>
<dbReference type="GO" id="GO:0000712">
    <property type="term" value="P:resolution of meiotic recombination intermediates"/>
    <property type="evidence" value="ECO:0007669"/>
    <property type="project" value="TreeGrafter"/>
</dbReference>
<evidence type="ECO:0000256" key="7">
    <source>
        <dbReference type="ARBA" id="ARBA00022840"/>
    </source>
</evidence>
<proteinExistence type="inferred from homology"/>
<keyword evidence="7" id="KW-0067">ATP-binding</keyword>
<evidence type="ECO:0000256" key="8">
    <source>
        <dbReference type="ARBA" id="ARBA00023029"/>
    </source>
</evidence>
<dbReference type="GO" id="GO:0006265">
    <property type="term" value="P:DNA topological change"/>
    <property type="evidence" value="ECO:0007669"/>
    <property type="project" value="InterPro"/>
</dbReference>
<reference evidence="12" key="1">
    <citation type="journal article" date="2014" name="Front. Microbiol.">
        <title>High frequency of phylogenetically diverse reductive dehalogenase-homologous genes in deep subseafloor sedimentary metagenomes.</title>
        <authorList>
            <person name="Kawai M."/>
            <person name="Futagami T."/>
            <person name="Toyoda A."/>
            <person name="Takaki Y."/>
            <person name="Nishi S."/>
            <person name="Hori S."/>
            <person name="Arai W."/>
            <person name="Tsubouchi T."/>
            <person name="Morono Y."/>
            <person name="Uchiyama I."/>
            <person name="Ito T."/>
            <person name="Fujiyama A."/>
            <person name="Inagaki F."/>
            <person name="Takami H."/>
        </authorList>
    </citation>
    <scope>NUCLEOTIDE SEQUENCE</scope>
    <source>
        <strain evidence="12">Expedition CK06-06</strain>
    </source>
</reference>
<feature type="domain" description="DNA topoisomerase type IIA subunit B" evidence="11">
    <location>
        <begin position="10"/>
        <end position="107"/>
    </location>
</feature>
<dbReference type="GO" id="GO:0005524">
    <property type="term" value="F:ATP binding"/>
    <property type="evidence" value="ECO:0007669"/>
    <property type="project" value="UniProtKB-KW"/>
</dbReference>
<dbReference type="GO" id="GO:0005634">
    <property type="term" value="C:nucleus"/>
    <property type="evidence" value="ECO:0007669"/>
    <property type="project" value="TreeGrafter"/>
</dbReference>
<dbReference type="InterPro" id="IPR013759">
    <property type="entry name" value="Topo_IIA_B_C"/>
</dbReference>
<feature type="non-terminal residue" evidence="12">
    <location>
        <position position="260"/>
    </location>
</feature>
<dbReference type="Gene3D" id="3.30.230.10">
    <property type="match status" value="1"/>
</dbReference>
<dbReference type="EMBL" id="BARS01033194">
    <property type="protein sequence ID" value="GAG23178.1"/>
    <property type="molecule type" value="Genomic_DNA"/>
</dbReference>
<dbReference type="PROSITE" id="PS00177">
    <property type="entry name" value="TOPOISOMERASE_II"/>
    <property type="match status" value="1"/>
</dbReference>
<evidence type="ECO:0000256" key="1">
    <source>
        <dbReference type="ARBA" id="ARBA00000185"/>
    </source>
</evidence>
<dbReference type="GO" id="GO:0003918">
    <property type="term" value="F:DNA topoisomerase type II (double strand cut, ATP-hydrolyzing) activity"/>
    <property type="evidence" value="ECO:0007669"/>
    <property type="project" value="UniProtKB-EC"/>
</dbReference>
<dbReference type="FunFam" id="3.40.50.670:FF:000001">
    <property type="entry name" value="DNA topoisomerase 2"/>
    <property type="match status" value="1"/>
</dbReference>
<comment type="cofactor">
    <cofactor evidence="2">
        <name>Ca(2+)</name>
        <dbReference type="ChEBI" id="CHEBI:29108"/>
    </cofactor>
</comment>
<dbReference type="Pfam" id="PF00204">
    <property type="entry name" value="DNA_gyraseB"/>
    <property type="match status" value="1"/>
</dbReference>
<gene>
    <name evidence="12" type="ORF">S01H1_51446</name>
</gene>
<comment type="caution">
    <text evidence="12">The sequence shown here is derived from an EMBL/GenBank/DDBJ whole genome shotgun (WGS) entry which is preliminary data.</text>
</comment>
<dbReference type="InterPro" id="IPR001241">
    <property type="entry name" value="Topo_IIA"/>
</dbReference>
<dbReference type="PRINTS" id="PR00418">
    <property type="entry name" value="TPI2FAMILY"/>
</dbReference>
<evidence type="ECO:0000256" key="6">
    <source>
        <dbReference type="ARBA" id="ARBA00022741"/>
    </source>
</evidence>